<dbReference type="Proteomes" id="UP000789525">
    <property type="component" value="Unassembled WGS sequence"/>
</dbReference>
<keyword evidence="2" id="KW-1185">Reference proteome</keyword>
<dbReference type="EMBL" id="CAJVPT010035483">
    <property type="protein sequence ID" value="CAG8711445.1"/>
    <property type="molecule type" value="Genomic_DNA"/>
</dbReference>
<comment type="caution">
    <text evidence="1">The sequence shown here is derived from an EMBL/GenBank/DDBJ whole genome shotgun (WGS) entry which is preliminary data.</text>
</comment>
<proteinExistence type="predicted"/>
<accession>A0ACA9PL39</accession>
<evidence type="ECO:0000313" key="1">
    <source>
        <dbReference type="EMBL" id="CAG8711445.1"/>
    </source>
</evidence>
<evidence type="ECO:0000313" key="2">
    <source>
        <dbReference type="Proteomes" id="UP000789525"/>
    </source>
</evidence>
<name>A0ACA9PL39_9GLOM</name>
<organism evidence="1 2">
    <name type="scientific">Acaulospora colombiana</name>
    <dbReference type="NCBI Taxonomy" id="27376"/>
    <lineage>
        <taxon>Eukaryota</taxon>
        <taxon>Fungi</taxon>
        <taxon>Fungi incertae sedis</taxon>
        <taxon>Mucoromycota</taxon>
        <taxon>Glomeromycotina</taxon>
        <taxon>Glomeromycetes</taxon>
        <taxon>Diversisporales</taxon>
        <taxon>Acaulosporaceae</taxon>
        <taxon>Acaulospora</taxon>
    </lineage>
</organism>
<sequence>MLTMQRASWEQGVAAQALLEYEHYVARYPKQDLLPKLQVDPMVYLYGMAHEACLRASVDGRLATRVNSDDEGSDGGALDPACVGEAGIFVLEHILASSDSTAEPMRKAIDDMMNYLLVKAPRMEIREGDIPENLLPKDHDQGVLSHTKSHKNPQLWIDGVYMAPTFMVSYALSDLERFEGADSTQRTSWWQYLDSALDQVILYFHFLRLPSGLLGHIYDCNARAFSVDIRPGMNGSKAWGVGNGWALGSIVRILNALDRFFEQRCTQETTVRTAFLRWLEKVDTSKRLGSVAGLLTYTLPIILSYNDLTSTEGLFHNIIDDPSTFVETNLAQMISATIFRLLQLLKNGSLVKRYFSDLDDAWKEIMAAKAESLRNSAVAKVDKWGMVRGTCSSPRFDRPGTATEGQAWAILMEVGRAEFIMASS</sequence>
<protein>
    <submittedName>
        <fullName evidence="1">3862_t:CDS:1</fullName>
    </submittedName>
</protein>
<reference evidence="1" key="1">
    <citation type="submission" date="2021-06" db="EMBL/GenBank/DDBJ databases">
        <authorList>
            <person name="Kallberg Y."/>
            <person name="Tangrot J."/>
            <person name="Rosling A."/>
        </authorList>
    </citation>
    <scope>NUCLEOTIDE SEQUENCE</scope>
    <source>
        <strain evidence="1">CL356</strain>
    </source>
</reference>
<gene>
    <name evidence="1" type="ORF">ACOLOM_LOCUS10690</name>
</gene>